<organism evidence="1 2">
    <name type="scientific">Apostasia shenzhenica</name>
    <dbReference type="NCBI Taxonomy" id="1088818"/>
    <lineage>
        <taxon>Eukaryota</taxon>
        <taxon>Viridiplantae</taxon>
        <taxon>Streptophyta</taxon>
        <taxon>Embryophyta</taxon>
        <taxon>Tracheophyta</taxon>
        <taxon>Spermatophyta</taxon>
        <taxon>Magnoliopsida</taxon>
        <taxon>Liliopsida</taxon>
        <taxon>Asparagales</taxon>
        <taxon>Orchidaceae</taxon>
        <taxon>Apostasioideae</taxon>
        <taxon>Apostasia</taxon>
    </lineage>
</organism>
<protein>
    <submittedName>
        <fullName evidence="1">Uncharacterized protein</fullName>
    </submittedName>
</protein>
<dbReference type="AlphaFoldDB" id="A0A2I0AGH3"/>
<accession>A0A2I0AGH3</accession>
<proteinExistence type="predicted"/>
<keyword evidence="2" id="KW-1185">Reference proteome</keyword>
<dbReference type="EMBL" id="KZ451982">
    <property type="protein sequence ID" value="PKA54615.1"/>
    <property type="molecule type" value="Genomic_DNA"/>
</dbReference>
<name>A0A2I0AGH3_9ASPA</name>
<evidence type="ECO:0000313" key="1">
    <source>
        <dbReference type="EMBL" id="PKA54615.1"/>
    </source>
</evidence>
<gene>
    <name evidence="1" type="ORF">AXF42_Ash000450</name>
</gene>
<reference evidence="1 2" key="1">
    <citation type="journal article" date="2017" name="Nature">
        <title>The Apostasia genome and the evolution of orchids.</title>
        <authorList>
            <person name="Zhang G.Q."/>
            <person name="Liu K.W."/>
            <person name="Li Z."/>
            <person name="Lohaus R."/>
            <person name="Hsiao Y.Y."/>
            <person name="Niu S.C."/>
            <person name="Wang J.Y."/>
            <person name="Lin Y.C."/>
            <person name="Xu Q."/>
            <person name="Chen L.J."/>
            <person name="Yoshida K."/>
            <person name="Fujiwara S."/>
            <person name="Wang Z.W."/>
            <person name="Zhang Y.Q."/>
            <person name="Mitsuda N."/>
            <person name="Wang M."/>
            <person name="Liu G.H."/>
            <person name="Pecoraro L."/>
            <person name="Huang H.X."/>
            <person name="Xiao X.J."/>
            <person name="Lin M."/>
            <person name="Wu X.Y."/>
            <person name="Wu W.L."/>
            <person name="Chen Y.Y."/>
            <person name="Chang S.B."/>
            <person name="Sakamoto S."/>
            <person name="Ohme-Takagi M."/>
            <person name="Yagi M."/>
            <person name="Zeng S.J."/>
            <person name="Shen C.Y."/>
            <person name="Yeh C.M."/>
            <person name="Luo Y.B."/>
            <person name="Tsai W.C."/>
            <person name="Van de Peer Y."/>
            <person name="Liu Z.J."/>
        </authorList>
    </citation>
    <scope>NUCLEOTIDE SEQUENCE [LARGE SCALE GENOMIC DNA]</scope>
    <source>
        <strain evidence="2">cv. Shenzhen</strain>
        <tissue evidence="1">Stem</tissue>
    </source>
</reference>
<sequence length="143" mass="16442">MAEEIEALGTTPCLRAKWHLKEREEKSVYVCQMRVACDASESSGRHVVVRGVSLDSSLARYELKTRSRRDTPNSSRQAEQRRARMQFRLGEFYRTKDLPPSQNEDHAVKAAPFPSRAVHVRHVLHLHLLIVLPCPVLCFCLYN</sequence>
<dbReference type="Proteomes" id="UP000236161">
    <property type="component" value="Unassembled WGS sequence"/>
</dbReference>
<evidence type="ECO:0000313" key="2">
    <source>
        <dbReference type="Proteomes" id="UP000236161"/>
    </source>
</evidence>